<gene>
    <name evidence="1" type="ORF">BJ987_003619</name>
</gene>
<dbReference type="EMBL" id="JAGGMR010000001">
    <property type="protein sequence ID" value="MBP2190718.1"/>
    <property type="molecule type" value="Genomic_DNA"/>
</dbReference>
<evidence type="ECO:0000313" key="2">
    <source>
        <dbReference type="Proteomes" id="UP001519325"/>
    </source>
</evidence>
<organism evidence="1 2">
    <name type="scientific">Nocardia goodfellowii</name>
    <dbReference type="NCBI Taxonomy" id="882446"/>
    <lineage>
        <taxon>Bacteria</taxon>
        <taxon>Bacillati</taxon>
        <taxon>Actinomycetota</taxon>
        <taxon>Actinomycetes</taxon>
        <taxon>Mycobacteriales</taxon>
        <taxon>Nocardiaceae</taxon>
        <taxon>Nocardia</taxon>
    </lineage>
</organism>
<reference evidence="1 2" key="1">
    <citation type="submission" date="2021-03" db="EMBL/GenBank/DDBJ databases">
        <title>Sequencing the genomes of 1000 actinobacteria strains.</title>
        <authorList>
            <person name="Klenk H.-P."/>
        </authorList>
    </citation>
    <scope>NUCLEOTIDE SEQUENCE [LARGE SCALE GENOMIC DNA]</scope>
    <source>
        <strain evidence="1 2">DSM 45516</strain>
    </source>
</reference>
<name>A0ABS4QHY5_9NOCA</name>
<keyword evidence="2" id="KW-1185">Reference proteome</keyword>
<sequence>MTCDVDRIEKPGRYIGPVDKCSIRHAGESGDTRKNSRNFLVARVTVCYAAETGRRNYPANPACP</sequence>
<evidence type="ECO:0000313" key="1">
    <source>
        <dbReference type="EMBL" id="MBP2190718.1"/>
    </source>
</evidence>
<protein>
    <submittedName>
        <fullName evidence="1">Uncharacterized protein</fullName>
    </submittedName>
</protein>
<dbReference type="Proteomes" id="UP001519325">
    <property type="component" value="Unassembled WGS sequence"/>
</dbReference>
<proteinExistence type="predicted"/>
<comment type="caution">
    <text evidence="1">The sequence shown here is derived from an EMBL/GenBank/DDBJ whole genome shotgun (WGS) entry which is preliminary data.</text>
</comment>
<accession>A0ABS4QHY5</accession>